<dbReference type="InterPro" id="IPR009050">
    <property type="entry name" value="Globin-like_sf"/>
</dbReference>
<dbReference type="GO" id="GO:0052621">
    <property type="term" value="F:diguanylate cyclase activity"/>
    <property type="evidence" value="ECO:0007669"/>
    <property type="project" value="UniProtKB-EC"/>
</dbReference>
<dbReference type="GO" id="GO:0019825">
    <property type="term" value="F:oxygen binding"/>
    <property type="evidence" value="ECO:0007669"/>
    <property type="project" value="InterPro"/>
</dbReference>
<feature type="domain" description="GGDEF" evidence="6">
    <location>
        <begin position="233"/>
        <end position="362"/>
    </location>
</feature>
<dbReference type="InterPro" id="IPR029787">
    <property type="entry name" value="Nucleotide_cyclase"/>
</dbReference>
<dbReference type="NCBIfam" id="TIGR00254">
    <property type="entry name" value="GGDEF"/>
    <property type="match status" value="1"/>
</dbReference>
<dbReference type="SUPFAM" id="SSF46458">
    <property type="entry name" value="Globin-like"/>
    <property type="match status" value="1"/>
</dbReference>
<dbReference type="RefSeq" id="WP_102964400.1">
    <property type="nucleotide sequence ID" value="NZ_JBJKCE010000001.1"/>
</dbReference>
<comment type="cofactor">
    <cofactor evidence="1">
        <name>Mg(2+)</name>
        <dbReference type="ChEBI" id="CHEBI:18420"/>
    </cofactor>
</comment>
<keyword evidence="11" id="KW-1185">Reference proteome</keyword>
<proteinExistence type="predicted"/>
<dbReference type="InterPro" id="IPR044398">
    <property type="entry name" value="Globin-sensor_dom"/>
</dbReference>
<dbReference type="GO" id="GO:1902201">
    <property type="term" value="P:negative regulation of bacterial-type flagellum-dependent cell motility"/>
    <property type="evidence" value="ECO:0007669"/>
    <property type="project" value="TreeGrafter"/>
</dbReference>
<dbReference type="Pfam" id="PF11563">
    <property type="entry name" value="Protoglobin"/>
    <property type="match status" value="1"/>
</dbReference>
<comment type="caution">
    <text evidence="8">The sequence shown here is derived from an EMBL/GenBank/DDBJ whole genome shotgun (WGS) entry which is preliminary data.</text>
</comment>
<dbReference type="PROSITE" id="PS50887">
    <property type="entry name" value="GGDEF"/>
    <property type="match status" value="1"/>
</dbReference>
<dbReference type="InterPro" id="IPR043128">
    <property type="entry name" value="Rev_trsase/Diguanyl_cyclase"/>
</dbReference>
<evidence type="ECO:0000313" key="12">
    <source>
        <dbReference type="Proteomes" id="UP000248729"/>
    </source>
</evidence>
<dbReference type="SUPFAM" id="SSF55073">
    <property type="entry name" value="Nucleotide cyclase"/>
    <property type="match status" value="1"/>
</dbReference>
<dbReference type="PANTHER" id="PTHR45138:SF9">
    <property type="entry name" value="DIGUANYLATE CYCLASE DGCM-RELATED"/>
    <property type="match status" value="1"/>
</dbReference>
<reference evidence="10 11" key="1">
    <citation type="submission" date="2018-01" db="EMBL/GenBank/DDBJ databases">
        <title>Draft genome sequences of six Vibrio diazotrophicus strains isolated from deep-sea sediments of the Baltic Sea.</title>
        <authorList>
            <person name="Castillo D."/>
            <person name="Vandieken V."/>
            <person name="Chiang O."/>
            <person name="Middelboe M."/>
        </authorList>
    </citation>
    <scope>NUCLEOTIDE SEQUENCE [LARGE SCALE GENOMIC DNA]</scope>
    <source>
        <strain evidence="8 10">60.27F</strain>
        <strain evidence="7 11">65.10M</strain>
    </source>
</reference>
<evidence type="ECO:0000313" key="9">
    <source>
        <dbReference type="EMBL" id="RAS59383.1"/>
    </source>
</evidence>
<dbReference type="GO" id="GO:0043709">
    <property type="term" value="P:cell adhesion involved in single-species biofilm formation"/>
    <property type="evidence" value="ECO:0007669"/>
    <property type="project" value="TreeGrafter"/>
</dbReference>
<dbReference type="CDD" id="cd01949">
    <property type="entry name" value="GGDEF"/>
    <property type="match status" value="1"/>
</dbReference>
<dbReference type="FunFam" id="3.30.70.270:FF:000001">
    <property type="entry name" value="Diguanylate cyclase domain protein"/>
    <property type="match status" value="1"/>
</dbReference>
<dbReference type="EMBL" id="QLTR01000027">
    <property type="protein sequence ID" value="RAS59383.1"/>
    <property type="molecule type" value="Genomic_DNA"/>
</dbReference>
<dbReference type="GO" id="GO:0020037">
    <property type="term" value="F:heme binding"/>
    <property type="evidence" value="ECO:0007669"/>
    <property type="project" value="InterPro"/>
</dbReference>
<evidence type="ECO:0000256" key="1">
    <source>
        <dbReference type="ARBA" id="ARBA00001946"/>
    </source>
</evidence>
<dbReference type="SMART" id="SM00267">
    <property type="entry name" value="GGDEF"/>
    <property type="match status" value="1"/>
</dbReference>
<evidence type="ECO:0000313" key="11">
    <source>
        <dbReference type="Proteomes" id="UP000236547"/>
    </source>
</evidence>
<dbReference type="EMBL" id="POSK01000002">
    <property type="protein sequence ID" value="PNI06033.1"/>
    <property type="molecule type" value="Genomic_DNA"/>
</dbReference>
<evidence type="ECO:0000313" key="10">
    <source>
        <dbReference type="Proteomes" id="UP000236449"/>
    </source>
</evidence>
<dbReference type="GO" id="GO:0005886">
    <property type="term" value="C:plasma membrane"/>
    <property type="evidence" value="ECO:0007669"/>
    <property type="project" value="TreeGrafter"/>
</dbReference>
<dbReference type="InterPro" id="IPR050469">
    <property type="entry name" value="Diguanylate_Cyclase"/>
</dbReference>
<reference evidence="9 12" key="2">
    <citation type="submission" date="2018-06" db="EMBL/GenBank/DDBJ databases">
        <title>Freshwater and sediment microbial communities from various areas in North America, analyzing microbe dynamics in response to fracking.</title>
        <authorList>
            <person name="Lamendella R."/>
        </authorList>
    </citation>
    <scope>NUCLEOTIDE SEQUENCE [LARGE SCALE GENOMIC DNA]</scope>
    <source>
        <strain evidence="9 12">99A</strain>
    </source>
</reference>
<dbReference type="InterPro" id="IPR000160">
    <property type="entry name" value="GGDEF_dom"/>
</dbReference>
<dbReference type="Proteomes" id="UP000236547">
    <property type="component" value="Unassembled WGS sequence"/>
</dbReference>
<name>A0A2J8HRY8_VIBDI</name>
<dbReference type="Gene3D" id="3.30.70.270">
    <property type="match status" value="1"/>
</dbReference>
<dbReference type="PANTHER" id="PTHR45138">
    <property type="entry name" value="REGULATORY COMPONENTS OF SENSORY TRANSDUCTION SYSTEM"/>
    <property type="match status" value="1"/>
</dbReference>
<organism evidence="8 10">
    <name type="scientific">Vibrio diazotrophicus</name>
    <dbReference type="NCBI Taxonomy" id="685"/>
    <lineage>
        <taxon>Bacteria</taxon>
        <taxon>Pseudomonadati</taxon>
        <taxon>Pseudomonadota</taxon>
        <taxon>Gammaproteobacteria</taxon>
        <taxon>Vibrionales</taxon>
        <taxon>Vibrionaceae</taxon>
        <taxon>Vibrio</taxon>
    </lineage>
</organism>
<evidence type="ECO:0000313" key="7">
    <source>
        <dbReference type="EMBL" id="PNI01042.1"/>
    </source>
</evidence>
<evidence type="ECO:0000313" key="8">
    <source>
        <dbReference type="EMBL" id="PNI06033.1"/>
    </source>
</evidence>
<comment type="catalytic activity">
    <reaction evidence="5">
        <text>2 GTP = 3',3'-c-di-GMP + 2 diphosphate</text>
        <dbReference type="Rhea" id="RHEA:24898"/>
        <dbReference type="ChEBI" id="CHEBI:33019"/>
        <dbReference type="ChEBI" id="CHEBI:37565"/>
        <dbReference type="ChEBI" id="CHEBI:58805"/>
        <dbReference type="EC" id="2.7.7.65"/>
    </reaction>
</comment>
<accession>A0A2J8HRY8</accession>
<dbReference type="Proteomes" id="UP000236449">
    <property type="component" value="Unassembled WGS sequence"/>
</dbReference>
<evidence type="ECO:0000256" key="4">
    <source>
        <dbReference type="ARBA" id="ARBA00029839"/>
    </source>
</evidence>
<dbReference type="Pfam" id="PF00990">
    <property type="entry name" value="GGDEF"/>
    <property type="match status" value="1"/>
</dbReference>
<evidence type="ECO:0000256" key="3">
    <source>
        <dbReference type="ARBA" id="ARBA00015125"/>
    </source>
</evidence>
<evidence type="ECO:0000256" key="2">
    <source>
        <dbReference type="ARBA" id="ARBA00012528"/>
    </source>
</evidence>
<evidence type="ECO:0000256" key="5">
    <source>
        <dbReference type="ARBA" id="ARBA00034247"/>
    </source>
</evidence>
<gene>
    <name evidence="8" type="ORF">C1N32_03275</name>
    <name evidence="7" type="ORF">C1O25_08900</name>
    <name evidence="9" type="ORF">DET48_12762</name>
</gene>
<evidence type="ECO:0000259" key="6">
    <source>
        <dbReference type="PROSITE" id="PS50887"/>
    </source>
</evidence>
<protein>
    <recommendedName>
        <fullName evidence="3">Diguanylate cyclase DosC</fullName>
        <ecNumber evidence="2">2.7.7.65</ecNumber>
    </recommendedName>
    <alternativeName>
        <fullName evidence="4">Direct oxygen-sensing cyclase</fullName>
    </alternativeName>
</protein>
<dbReference type="EC" id="2.7.7.65" evidence="2"/>
<dbReference type="Gene3D" id="1.10.490.10">
    <property type="entry name" value="Globins"/>
    <property type="match status" value="1"/>
</dbReference>
<dbReference type="EMBL" id="POSM01000010">
    <property type="protein sequence ID" value="PNI01042.1"/>
    <property type="molecule type" value="Genomic_DNA"/>
</dbReference>
<dbReference type="InterPro" id="IPR012292">
    <property type="entry name" value="Globin/Proto"/>
</dbReference>
<dbReference type="OrthoDB" id="9803824at2"/>
<dbReference type="Proteomes" id="UP000248729">
    <property type="component" value="Unassembled WGS sequence"/>
</dbReference>
<sequence>MHDLSLSLLEQMNITEHELDRRKGLMDITEEDEVLLKACEEWLLPLIPTVVQQFYAHQIKIPEVALTIADKQTLGGLHNAMKKYVADIFCGNYNQKYAEQRIKIGKVHQRMGVSPKFYLASVQQIHSLLNQEINKHFAQCGRSPISTLAALQKVIYFDNQFIFDTYISSKNHEVDNANKQLLQYANSIERRIKKRTRELEELSMRDSLTGLYNQRALLEELKKLWALSFRSEQHFTLLYIDLNRFKQVNDNFGHLAGDQVLIDFATACQKTLRQSETAARYGGDEFIILLPNTSIDCANVVGQRLIDDFTQRVQHDVGLSIGGVSYYPDSGLKAEDILSLADKHMYSAKAEAHRTNLSAMSFEARWDACQITHIA</sequence>
<dbReference type="AlphaFoldDB" id="A0A2J8HRY8"/>